<organism evidence="1 2">
    <name type="scientific">Mycena albidolilacea</name>
    <dbReference type="NCBI Taxonomy" id="1033008"/>
    <lineage>
        <taxon>Eukaryota</taxon>
        <taxon>Fungi</taxon>
        <taxon>Dikarya</taxon>
        <taxon>Basidiomycota</taxon>
        <taxon>Agaricomycotina</taxon>
        <taxon>Agaricomycetes</taxon>
        <taxon>Agaricomycetidae</taxon>
        <taxon>Agaricales</taxon>
        <taxon>Marasmiineae</taxon>
        <taxon>Mycenaceae</taxon>
        <taxon>Mycena</taxon>
    </lineage>
</organism>
<dbReference type="AlphaFoldDB" id="A0AAD6ZCS7"/>
<sequence length="174" mass="19919">MDRPRRRRDAPGQLRLPIYLKSSLLAAGPHTWRPQQPTVLRTPRLRKMGIILARLFPPNFEPPRDIPDLSGKKYSYPQVMIMTGGNTGIDYETVKQLVLRNTKLPALKKSYEETNIPTRVINTSSGVHWPALDDGIESVSLKGGPERDAWVKKKGNLRVRDRVEMQSYVIWHIV</sequence>
<dbReference type="Proteomes" id="UP001218218">
    <property type="component" value="Unassembled WGS sequence"/>
</dbReference>
<comment type="caution">
    <text evidence="1">The sequence shown here is derived from an EMBL/GenBank/DDBJ whole genome shotgun (WGS) entry which is preliminary data.</text>
</comment>
<evidence type="ECO:0000313" key="2">
    <source>
        <dbReference type="Proteomes" id="UP001218218"/>
    </source>
</evidence>
<reference evidence="1" key="1">
    <citation type="submission" date="2023-03" db="EMBL/GenBank/DDBJ databases">
        <title>Massive genome expansion in bonnet fungi (Mycena s.s.) driven by repeated elements and novel gene families across ecological guilds.</title>
        <authorList>
            <consortium name="Lawrence Berkeley National Laboratory"/>
            <person name="Harder C.B."/>
            <person name="Miyauchi S."/>
            <person name="Viragh M."/>
            <person name="Kuo A."/>
            <person name="Thoen E."/>
            <person name="Andreopoulos B."/>
            <person name="Lu D."/>
            <person name="Skrede I."/>
            <person name="Drula E."/>
            <person name="Henrissat B."/>
            <person name="Morin E."/>
            <person name="Kohler A."/>
            <person name="Barry K."/>
            <person name="LaButti K."/>
            <person name="Morin E."/>
            <person name="Salamov A."/>
            <person name="Lipzen A."/>
            <person name="Mereny Z."/>
            <person name="Hegedus B."/>
            <person name="Baldrian P."/>
            <person name="Stursova M."/>
            <person name="Weitz H."/>
            <person name="Taylor A."/>
            <person name="Grigoriev I.V."/>
            <person name="Nagy L.G."/>
            <person name="Martin F."/>
            <person name="Kauserud H."/>
        </authorList>
    </citation>
    <scope>NUCLEOTIDE SEQUENCE</scope>
    <source>
        <strain evidence="1">CBHHK002</strain>
    </source>
</reference>
<proteinExistence type="predicted"/>
<name>A0AAD6ZCS7_9AGAR</name>
<accession>A0AAD6ZCS7</accession>
<dbReference type="EMBL" id="JARIHO010000061">
    <property type="protein sequence ID" value="KAJ7315587.1"/>
    <property type="molecule type" value="Genomic_DNA"/>
</dbReference>
<gene>
    <name evidence="1" type="ORF">DFH08DRAFT_820509</name>
</gene>
<evidence type="ECO:0000313" key="1">
    <source>
        <dbReference type="EMBL" id="KAJ7315587.1"/>
    </source>
</evidence>
<protein>
    <submittedName>
        <fullName evidence="1">Uncharacterized protein</fullName>
    </submittedName>
</protein>
<keyword evidence="2" id="KW-1185">Reference proteome</keyword>